<gene>
    <name evidence="1" type="ORF">SAMN05428971_4126</name>
</gene>
<dbReference type="RefSeq" id="WP_090966929.1">
    <property type="nucleotide sequence ID" value="NZ_FOVG01000006.1"/>
</dbReference>
<evidence type="ECO:0000313" key="2">
    <source>
        <dbReference type="Proteomes" id="UP000198968"/>
    </source>
</evidence>
<accession>A0A1I5HEN9</accession>
<dbReference type="OrthoDB" id="6540683at2"/>
<proteinExistence type="predicted"/>
<dbReference type="AlphaFoldDB" id="A0A1I5HEN9"/>
<dbReference type="Proteomes" id="UP000198968">
    <property type="component" value="Unassembled WGS sequence"/>
</dbReference>
<protein>
    <submittedName>
        <fullName evidence="1">Uncharacterized protein</fullName>
    </submittedName>
</protein>
<dbReference type="EMBL" id="FOVG01000006">
    <property type="protein sequence ID" value="SFO46788.1"/>
    <property type="molecule type" value="Genomic_DNA"/>
</dbReference>
<keyword evidence="2" id="KW-1185">Reference proteome</keyword>
<evidence type="ECO:0000313" key="1">
    <source>
        <dbReference type="EMBL" id="SFO46788.1"/>
    </source>
</evidence>
<name>A0A1I5HEN9_9GAMM</name>
<sequence>MREINQTEIAAVSGAGLTEFLGEVNTALTEVSGLFDTTVASIKESTDLGQTLGLTYKAIGLNFAQGFLSAFSGFLTKLAA</sequence>
<organism evidence="1 2">
    <name type="scientific">Candidatus Pantoea varia</name>
    <dbReference type="NCBI Taxonomy" id="1881036"/>
    <lineage>
        <taxon>Bacteria</taxon>
        <taxon>Pseudomonadati</taxon>
        <taxon>Pseudomonadota</taxon>
        <taxon>Gammaproteobacteria</taxon>
        <taxon>Enterobacterales</taxon>
        <taxon>Erwiniaceae</taxon>
        <taxon>Pantoea</taxon>
    </lineage>
</organism>
<reference evidence="2" key="1">
    <citation type="submission" date="2016-10" db="EMBL/GenBank/DDBJ databases">
        <authorList>
            <person name="Varghese N."/>
            <person name="Submissions S."/>
        </authorList>
    </citation>
    <scope>NUCLEOTIDE SEQUENCE [LARGE SCALE GENOMIC DNA]</scope>
    <source>
        <strain evidence="2">OV426</strain>
    </source>
</reference>